<feature type="domain" description="Acb2/Tad1 hairpin" evidence="2">
    <location>
        <begin position="1"/>
        <end position="65"/>
    </location>
</feature>
<dbReference type="RefSeq" id="WP_272122894.1">
    <property type="nucleotide sequence ID" value="NZ_JAQLGH010000025.1"/>
</dbReference>
<gene>
    <name evidence="3" type="ORF">PM006_11625</name>
</gene>
<accession>A0AAW6AYH8</accession>
<dbReference type="GO" id="GO:0000166">
    <property type="term" value="F:nucleotide binding"/>
    <property type="evidence" value="ECO:0007669"/>
    <property type="project" value="UniProtKB-KW"/>
</dbReference>
<dbReference type="Proteomes" id="UP001300871">
    <property type="component" value="Unassembled WGS sequence"/>
</dbReference>
<protein>
    <recommendedName>
        <fullName evidence="2">Acb2/Tad1 hairpin domain-containing protein</fullName>
    </recommendedName>
</protein>
<dbReference type="EMBL" id="JAQLGM010000026">
    <property type="protein sequence ID" value="MDB2000851.1"/>
    <property type="molecule type" value="Genomic_DNA"/>
</dbReference>
<sequence length="67" mass="7711">MNNQIENNFMYHSPKEGQQEKYEAIRGKAKELAYLIDDMCPGSREKSLAMTKLEESVMWANASIARN</sequence>
<comment type="caution">
    <text evidence="3">The sequence shown here is derived from an EMBL/GenBank/DDBJ whole genome shotgun (WGS) entry which is preliminary data.</text>
</comment>
<organism evidence="3 4">
    <name type="scientific">Clostridium symbiosum</name>
    <name type="common">Bacteroides symbiosus</name>
    <dbReference type="NCBI Taxonomy" id="1512"/>
    <lineage>
        <taxon>Bacteria</taxon>
        <taxon>Bacillati</taxon>
        <taxon>Bacillota</taxon>
        <taxon>Clostridia</taxon>
        <taxon>Lachnospirales</taxon>
        <taxon>Lachnospiraceae</taxon>
        <taxon>Otoolea</taxon>
    </lineage>
</organism>
<dbReference type="InterPro" id="IPR056098">
    <property type="entry name" value="Acb2/Tad1_hairpin"/>
</dbReference>
<evidence type="ECO:0000259" key="2">
    <source>
        <dbReference type="Pfam" id="PF24729"/>
    </source>
</evidence>
<evidence type="ECO:0000313" key="4">
    <source>
        <dbReference type="Proteomes" id="UP001300871"/>
    </source>
</evidence>
<keyword evidence="1" id="KW-0547">Nucleotide-binding</keyword>
<evidence type="ECO:0000313" key="3">
    <source>
        <dbReference type="EMBL" id="MDB2000851.1"/>
    </source>
</evidence>
<proteinExistence type="predicted"/>
<dbReference type="AlphaFoldDB" id="A0AAW6AYH8"/>
<evidence type="ECO:0000256" key="1">
    <source>
        <dbReference type="ARBA" id="ARBA00022741"/>
    </source>
</evidence>
<dbReference type="Pfam" id="PF24729">
    <property type="entry name" value="Acb2_Tad1_hairpin"/>
    <property type="match status" value="1"/>
</dbReference>
<name>A0AAW6AYH8_CLOSY</name>
<reference evidence="3" key="1">
    <citation type="submission" date="2023-01" db="EMBL/GenBank/DDBJ databases">
        <title>Human gut microbiome strain richness.</title>
        <authorList>
            <person name="Chen-Liaw A."/>
        </authorList>
    </citation>
    <scope>NUCLEOTIDE SEQUENCE</scope>
    <source>
        <strain evidence="3">B1_m1001713B170214d0_201011</strain>
    </source>
</reference>